<feature type="region of interest" description="Disordered" evidence="1">
    <location>
        <begin position="1"/>
        <end position="32"/>
    </location>
</feature>
<evidence type="ECO:0000256" key="1">
    <source>
        <dbReference type="SAM" id="MobiDB-lite"/>
    </source>
</evidence>
<feature type="compositionally biased region" description="Polar residues" evidence="1">
    <location>
        <begin position="1"/>
        <end position="12"/>
    </location>
</feature>
<feature type="compositionally biased region" description="Basic and acidic residues" evidence="1">
    <location>
        <begin position="1051"/>
        <end position="1068"/>
    </location>
</feature>
<name>A0A0K0VL59_9VIRU</name>
<dbReference type="EMBL" id="KR820240">
    <property type="protein sequence ID" value="AKS10595.1"/>
    <property type="molecule type" value="Genomic_DNA"/>
</dbReference>
<proteinExistence type="predicted"/>
<protein>
    <submittedName>
        <fullName evidence="2">Wsv465-like protein</fullName>
    </submittedName>
</protein>
<reference evidence="2" key="1">
    <citation type="journal article" date="2015" name="BMC Evol. Biol.">
        <title>Characterization of fossilized relatives of the White Spot Syndrome Virus in genomes of decapod crustaceans.</title>
        <authorList>
            <person name="Rozenberg A."/>
            <person name="Brand P."/>
            <person name="Rivera N."/>
            <person name="Leese F."/>
            <person name="Schubart C.D."/>
        </authorList>
    </citation>
    <scope>NUCLEOTIDE SEQUENCE</scope>
    <source>
        <strain evidence="2">747*9</strain>
    </source>
</reference>
<dbReference type="InterPro" id="IPR036465">
    <property type="entry name" value="vWFA_dom_sf"/>
</dbReference>
<dbReference type="SUPFAM" id="SSF53300">
    <property type="entry name" value="vWA-like"/>
    <property type="match status" value="1"/>
</dbReference>
<accession>A0A0K0VL59</accession>
<evidence type="ECO:0000313" key="2">
    <source>
        <dbReference type="EMBL" id="AKS10595.1"/>
    </source>
</evidence>
<sequence>MLSKLAITSTNGKRPVATMGAGRKRSKPVPTAELAGTEADGYEDSCFRGKIKDGWLHRDLTHPKISSKGLVVLAVDVTVSMGDIKEVLSKGLAALVKTLSFISNGLHFAVVFYSDYDIYWKSKVVWSPFTLNWSGEKIAQNIEGVRLSGGGINGCEAFDVALNYILQDIVPVYKALLNEDCADASTIVLNFTDEDMRVYSPHGNLYGKAVACKYGQRRQQQQEEQQHHYSIVEDAELECSRSRRETEALWGKMTSNEEFRDMCFKADVFVRTFMFGSTNSCNGYKDLCKGSHDRLQLFGILPPPGLTRLDGINLVGFACKMIERMFRTMTNSLSSSHMLMTNQQVINKHRISVQNLSSHIDTLKTEAKEKVSEAQIDDLKERIIDLDDRSGSEELFVRDTANCNGICYVYMMDNSTGENSKKIFLSSAVDGHTFADSGRDGRTYTVVDNNLEGGVLREFGGHLSSILSKVLPNVSFTDLVSFSEKETGVTRKDCCKMCSNMKTNDEYTELLAKLAVARYFAIKFLKELPSNSEMVNCCRGIPDVVGAIYAFVCSMSTKCTRIAGILSSFMSSVTDDRQFTQMVKDAKHINDKNYDFVTKVNDAISKADKEKPEWIKGVKMWMYLDGLDELQKKAERSIHSATSGNVDEYKRFEHQECFDLVKTTVKEHLRISRHLPEAVIRRALATKGISSDVLLALPISEGGGGGASNDDEDCHGDDDDVAIPMELTMPHIMSMVGKNYSISNPTEISGVKCVAAAASAAEELAQHHVNNGDGDGCDTHRLSFIVQIFKTMSLVYLRDFLNRKKQERGYDVAFTDHSNKLQMFQHLLFGDNEEMRHNLTNWPCLTALQQWAHLLEVPDEFSNCLVAYKLLKTMKNEDIFKNIKKNIVNMLNVAKQDKGVCSQCKNTSIELTELISIRSSSSKFKEDALCVWCFSASEHAKKRSGEIMNALKCNDDGFTVTMAEWNSTTKAVNSSIVEKWNIRVDEKEDTKMHDLISKLTRAKKEDKKEAAKALLTEYMNKCHKDVVVDEKMNDFISKMNDFISKPTNSKKKGDEKEGAKHVKKEEAAKKRREKKKAAEALLKAAKVLLTEYMNKCEKDVMGDKKMNDLVSKLIHAKKKEDKKEAAKTLLTEYMNKGVPVWKNIARHVCSLLFENNMVSSKFFEEVDAAANDDFSTFMVSFDKKEYKCVNLESNLLLKCFSCYEHYKGSWFSPRSSKKRLCPSCRCLAKFPQPLILKIMKQQNKLFQNEAEMIWFMTNANVVKNSGLIIEEKDNDCAETMFKKKKRREFEEFAARKGRSINVGRKERNNKEKEEQEVETKREDEVFEQMLDKISALDYNDRVFIYSNGMIVEDTEKDNIKLVKLYGLTEFAIVDTNRVVDGGDSVIPYKDVSWRDFVLAIKTLLKASSVKELDELWKNLSEFYNSPVSLLWQAAKSLAKVMERKKTREIEVTRKQLDAALVAMSSW</sequence>
<feature type="region of interest" description="Disordered" evidence="1">
    <location>
        <begin position="1046"/>
        <end position="1074"/>
    </location>
</feature>
<organism evidence="2">
    <name type="scientific">Metopaulias depressus WSSV-like virus</name>
    <dbReference type="NCBI Taxonomy" id="1675544"/>
    <lineage>
        <taxon>Viruses</taxon>
        <taxon>Viruses incertae sedis</taxon>
        <taxon>Naldaviricetes</taxon>
        <taxon>Nimaviridae</taxon>
        <taxon>Whispovirus</taxon>
    </lineage>
</organism>
<dbReference type="CDD" id="cd00198">
    <property type="entry name" value="vWFA"/>
    <property type="match status" value="1"/>
</dbReference>